<dbReference type="HAMAP" id="MF_00299">
    <property type="entry name" value="KptA"/>
    <property type="match status" value="1"/>
</dbReference>
<sequence>MSAHAPLPDIAYRNQSTIRSCCQHQKILMNKKQLTDISKFLSFVLRHAPESIGLQLDREGWASIDSVLAGAITQSFTLNREILHIVVSENDKKRFEISADDQWIRAVQGHTSSSVRREYVEKQPPEFLYHGTVERFLDSILEQGLHQGTRHHVHLSASIETAISVGKRRGKPVVLKIDSSRMYRQGFKFFLTENGVWLTAAVPVDFIEILT</sequence>
<dbReference type="Gene3D" id="1.10.10.970">
    <property type="entry name" value="RNA 2'-phosphotransferase, Tpt1/KptA family, N-terminal domain"/>
    <property type="match status" value="1"/>
</dbReference>
<evidence type="ECO:0000256" key="1">
    <source>
        <dbReference type="ARBA" id="ARBA00009836"/>
    </source>
</evidence>
<dbReference type="Gene3D" id="3.20.170.30">
    <property type="match status" value="1"/>
</dbReference>
<dbReference type="EC" id="2.7.1.-" evidence="5"/>
<dbReference type="PANTHER" id="PTHR12684:SF2">
    <property type="entry name" value="TRNA 2'-PHOSPHOTRANSFERASE 1"/>
    <property type="match status" value="1"/>
</dbReference>
<name>A0A3N8QUJ8_9BURK</name>
<protein>
    <recommendedName>
        <fullName evidence="5">Probable RNA 2'-phosphotransferase</fullName>
        <ecNumber evidence="5">2.7.1.-</ecNumber>
    </recommendedName>
</protein>
<dbReference type="InterPro" id="IPR042081">
    <property type="entry name" value="RNA_2'-PTrans_C"/>
</dbReference>
<reference evidence="6 7" key="1">
    <citation type="submission" date="2018-08" db="EMBL/GenBank/DDBJ databases">
        <title>Comparative analysis of Burkholderia isolates from Puerto Rico.</title>
        <authorList>
            <person name="Hall C."/>
            <person name="Sahl J."/>
            <person name="Wagner D."/>
        </authorList>
    </citation>
    <scope>NUCLEOTIDE SEQUENCE [LARGE SCALE GENOMIC DNA]</scope>
    <source>
        <strain evidence="6 7">Bp9001</strain>
    </source>
</reference>
<dbReference type="Pfam" id="PF01885">
    <property type="entry name" value="PTS_2-RNA"/>
    <property type="match status" value="1"/>
</dbReference>
<dbReference type="AlphaFoldDB" id="A0A3N8QUJ8"/>
<evidence type="ECO:0000313" key="6">
    <source>
        <dbReference type="EMBL" id="RQT27425.1"/>
    </source>
</evidence>
<dbReference type="Proteomes" id="UP000269271">
    <property type="component" value="Unassembled WGS sequence"/>
</dbReference>
<dbReference type="PANTHER" id="PTHR12684">
    <property type="entry name" value="PUTATIVE PHOSPHOTRANSFERASE"/>
    <property type="match status" value="1"/>
</dbReference>
<dbReference type="EMBL" id="QTQX01000011">
    <property type="protein sequence ID" value="RQT27425.1"/>
    <property type="molecule type" value="Genomic_DNA"/>
</dbReference>
<organism evidence="6 7">
    <name type="scientific">Burkholderia contaminans</name>
    <dbReference type="NCBI Taxonomy" id="488447"/>
    <lineage>
        <taxon>Bacteria</taxon>
        <taxon>Pseudomonadati</taxon>
        <taxon>Pseudomonadota</taxon>
        <taxon>Betaproteobacteria</taxon>
        <taxon>Burkholderiales</taxon>
        <taxon>Burkholderiaceae</taxon>
        <taxon>Burkholderia</taxon>
        <taxon>Burkholderia cepacia complex</taxon>
    </lineage>
</organism>
<comment type="caution">
    <text evidence="6">The sequence shown here is derived from an EMBL/GenBank/DDBJ whole genome shotgun (WGS) entry which is preliminary data.</text>
</comment>
<dbReference type="SUPFAM" id="SSF56399">
    <property type="entry name" value="ADP-ribosylation"/>
    <property type="match status" value="1"/>
</dbReference>
<comment type="similarity">
    <text evidence="1 5">Belongs to the KptA/TPT1 family.</text>
</comment>
<dbReference type="InterPro" id="IPR042080">
    <property type="entry name" value="RNA_2'-PTrans_N"/>
</dbReference>
<evidence type="ECO:0000256" key="5">
    <source>
        <dbReference type="HAMAP-Rule" id="MF_00299"/>
    </source>
</evidence>
<comment type="function">
    <text evidence="4 5">Removes the 2'-phosphate from RNA via an intermediate in which the phosphate is ADP-ribosylated by NAD followed by a presumed transesterification to release the RNA and generate ADP-ribose 1''-2''-cyclic phosphate (APPR&gt;P). May function as an ADP-ribosylase.</text>
</comment>
<gene>
    <name evidence="5" type="primary">kptA</name>
    <name evidence="6" type="ORF">DF037_17980</name>
</gene>
<dbReference type="NCBIfam" id="NF002014">
    <property type="entry name" value="PRK00819.1-4"/>
    <property type="match status" value="1"/>
</dbReference>
<dbReference type="GO" id="GO:0000215">
    <property type="term" value="F:tRNA 2'-phosphotransferase activity"/>
    <property type="evidence" value="ECO:0007669"/>
    <property type="project" value="TreeGrafter"/>
</dbReference>
<evidence type="ECO:0000256" key="3">
    <source>
        <dbReference type="ARBA" id="ARBA00023027"/>
    </source>
</evidence>
<accession>A0A3N8QUJ8</accession>
<evidence type="ECO:0000313" key="7">
    <source>
        <dbReference type="Proteomes" id="UP000269271"/>
    </source>
</evidence>
<dbReference type="InterPro" id="IPR022928">
    <property type="entry name" value="RNA_2'-PTrans_KptA"/>
</dbReference>
<dbReference type="InterPro" id="IPR002745">
    <property type="entry name" value="Ptrans_KptA/Tpt1"/>
</dbReference>
<keyword evidence="3 5" id="KW-0520">NAD</keyword>
<evidence type="ECO:0000256" key="4">
    <source>
        <dbReference type="ARBA" id="ARBA00025212"/>
    </source>
</evidence>
<proteinExistence type="inferred from homology"/>
<evidence type="ECO:0000256" key="2">
    <source>
        <dbReference type="ARBA" id="ARBA00022679"/>
    </source>
</evidence>
<dbReference type="GO" id="GO:0003950">
    <property type="term" value="F:NAD+ poly-ADP-ribosyltransferase activity"/>
    <property type="evidence" value="ECO:0007669"/>
    <property type="project" value="InterPro"/>
</dbReference>
<keyword evidence="2 5" id="KW-0808">Transferase</keyword>
<dbReference type="GO" id="GO:0006388">
    <property type="term" value="P:tRNA splicing, via endonucleolytic cleavage and ligation"/>
    <property type="evidence" value="ECO:0007669"/>
    <property type="project" value="UniProtKB-UniRule"/>
</dbReference>